<evidence type="ECO:0000313" key="4">
    <source>
        <dbReference type="EMBL" id="CAD6341937.1"/>
    </source>
</evidence>
<dbReference type="PANTHER" id="PTHR47592:SF27">
    <property type="entry name" value="OS08G0421700 PROTEIN"/>
    <property type="match status" value="1"/>
</dbReference>
<evidence type="ECO:0000256" key="1">
    <source>
        <dbReference type="SAM" id="MobiDB-lite"/>
    </source>
</evidence>
<evidence type="ECO:0000313" key="5">
    <source>
        <dbReference type="Proteomes" id="UP000604825"/>
    </source>
</evidence>
<comment type="caution">
    <text evidence="4">The sequence shown here is derived from an EMBL/GenBank/DDBJ whole genome shotgun (WGS) entry which is preliminary data.</text>
</comment>
<dbReference type="Pfam" id="PF22936">
    <property type="entry name" value="Pol_BBD"/>
    <property type="match status" value="1"/>
</dbReference>
<dbReference type="InterPro" id="IPR057670">
    <property type="entry name" value="SH3_retrovirus"/>
</dbReference>
<feature type="compositionally biased region" description="Basic and acidic residues" evidence="1">
    <location>
        <begin position="197"/>
        <end position="223"/>
    </location>
</feature>
<name>A0A811SLS8_9POAL</name>
<organism evidence="4 5">
    <name type="scientific">Miscanthus lutarioriparius</name>
    <dbReference type="NCBI Taxonomy" id="422564"/>
    <lineage>
        <taxon>Eukaryota</taxon>
        <taxon>Viridiplantae</taxon>
        <taxon>Streptophyta</taxon>
        <taxon>Embryophyta</taxon>
        <taxon>Tracheophyta</taxon>
        <taxon>Spermatophyta</taxon>
        <taxon>Magnoliopsida</taxon>
        <taxon>Liliopsida</taxon>
        <taxon>Poales</taxon>
        <taxon>Poaceae</taxon>
        <taxon>PACMAD clade</taxon>
        <taxon>Panicoideae</taxon>
        <taxon>Andropogonodae</taxon>
        <taxon>Andropogoneae</taxon>
        <taxon>Saccharinae</taxon>
        <taxon>Miscanthus</taxon>
    </lineage>
</organism>
<evidence type="ECO:0000259" key="3">
    <source>
        <dbReference type="Pfam" id="PF25597"/>
    </source>
</evidence>
<protein>
    <recommendedName>
        <fullName evidence="6">Retrovirus-related Pol polyprotein from transposon TNT 1-94</fullName>
    </recommendedName>
</protein>
<sequence>MKFDLPLLNYDTRFSLWQVKMRGILAQTHDYDEALDSFGKRKAEWTPEEIRKDQKALALIQLHLHNDILQECLKEKTAAELWLKLESICMSKDLTSKMQMKMKLFTLKMKEDDSVMSHIAEFKKIVADLVSMEVKYDDEDLGLLLLCSLPNSYANFCDTILLSRDELTLKEVYEALQSREKMRGMVQNDGTSSSKGDALHVRGRTENRSSNDGNDGRKNYERRGRSKSKPHGNKKFCVYCKLTNHNVEDCRKVQNKEKRKNKSAGKVSVAAAASDDDSGDCLVVFAGCVAGHDEWILDSACSFHICTNRNWFSSYKPVQKGDIVRMGDDNPCDIVGIGSVQIKTDDGMTRTLKNVRYIPGMSRNLISLSTLDAEGYKYSGSDGVLKKGLALFSKMKDDTFAAFKNWKVMIERQTERKLKVFGCTAYAHVDNGKLEPRAVKCLFLGYSSGVKGYKLWNPETGKTFMSRSVVFNESVMFTDSLPSDHVLEKELQHMRMQVEHVDDDTGVQVEPVDEHGFHDNDVEDDAHDDVQQTPPILKLEEDLPIAQRGKCS</sequence>
<dbReference type="EMBL" id="CAJGYO010000350">
    <property type="protein sequence ID" value="CAD6341937.1"/>
    <property type="molecule type" value="Genomic_DNA"/>
</dbReference>
<feature type="domain" description="Retroviral polymerase SH3-like" evidence="3">
    <location>
        <begin position="423"/>
        <end position="481"/>
    </location>
</feature>
<keyword evidence="5" id="KW-1185">Reference proteome</keyword>
<gene>
    <name evidence="4" type="ORF">NCGR_LOCUS66035</name>
</gene>
<dbReference type="OrthoDB" id="674974at2759"/>
<reference evidence="4" key="1">
    <citation type="submission" date="2020-10" db="EMBL/GenBank/DDBJ databases">
        <authorList>
            <person name="Han B."/>
            <person name="Lu T."/>
            <person name="Zhao Q."/>
            <person name="Huang X."/>
            <person name="Zhao Y."/>
        </authorList>
    </citation>
    <scope>NUCLEOTIDE SEQUENCE</scope>
</reference>
<proteinExistence type="predicted"/>
<dbReference type="Pfam" id="PF25597">
    <property type="entry name" value="SH3_retrovirus"/>
    <property type="match status" value="1"/>
</dbReference>
<evidence type="ECO:0008006" key="6">
    <source>
        <dbReference type="Google" id="ProtNLM"/>
    </source>
</evidence>
<dbReference type="Proteomes" id="UP000604825">
    <property type="component" value="Unassembled WGS sequence"/>
</dbReference>
<dbReference type="PANTHER" id="PTHR47592">
    <property type="entry name" value="PBF68 PROTEIN"/>
    <property type="match status" value="1"/>
</dbReference>
<feature type="region of interest" description="Disordered" evidence="1">
    <location>
        <begin position="183"/>
        <end position="230"/>
    </location>
</feature>
<evidence type="ECO:0000259" key="2">
    <source>
        <dbReference type="Pfam" id="PF22936"/>
    </source>
</evidence>
<dbReference type="InterPro" id="IPR054722">
    <property type="entry name" value="PolX-like_BBD"/>
</dbReference>
<feature type="region of interest" description="Disordered" evidence="1">
    <location>
        <begin position="511"/>
        <end position="552"/>
    </location>
</feature>
<accession>A0A811SLS8</accession>
<dbReference type="AlphaFoldDB" id="A0A811SLS8"/>
<dbReference type="Pfam" id="PF14223">
    <property type="entry name" value="Retrotran_gag_2"/>
    <property type="match status" value="1"/>
</dbReference>
<feature type="domain" description="Retrovirus-related Pol polyprotein from transposon TNT 1-94-like beta-barrel" evidence="2">
    <location>
        <begin position="295"/>
        <end position="376"/>
    </location>
</feature>